<keyword evidence="1 3" id="KW-0732">Signal</keyword>
<dbReference type="InterPro" id="IPR052159">
    <property type="entry name" value="Competence_DNA_uptake"/>
</dbReference>
<evidence type="ECO:0000256" key="3">
    <source>
        <dbReference type="SAM" id="SignalP"/>
    </source>
</evidence>
<dbReference type="Pfam" id="PF00395">
    <property type="entry name" value="SLH"/>
    <property type="match status" value="3"/>
</dbReference>
<dbReference type="InterPro" id="IPR010994">
    <property type="entry name" value="RuvA_2-like"/>
</dbReference>
<dbReference type="InterPro" id="IPR004509">
    <property type="entry name" value="Competence_ComEA_HhH"/>
</dbReference>
<dbReference type="InterPro" id="IPR001119">
    <property type="entry name" value="SLH_dom"/>
</dbReference>
<protein>
    <submittedName>
        <fullName evidence="5">S-layer homology domain-containing protein</fullName>
    </submittedName>
</protein>
<dbReference type="PROSITE" id="PS51257">
    <property type="entry name" value="PROKAR_LIPOPROTEIN"/>
    <property type="match status" value="1"/>
</dbReference>
<evidence type="ECO:0000259" key="4">
    <source>
        <dbReference type="PROSITE" id="PS51272"/>
    </source>
</evidence>
<feature type="domain" description="SLH" evidence="4">
    <location>
        <begin position="106"/>
        <end position="160"/>
    </location>
</feature>
<dbReference type="SUPFAM" id="SSF47781">
    <property type="entry name" value="RuvA domain 2-like"/>
    <property type="match status" value="1"/>
</dbReference>
<dbReference type="SMART" id="SM00278">
    <property type="entry name" value="HhH1"/>
    <property type="match status" value="2"/>
</dbReference>
<evidence type="ECO:0000256" key="1">
    <source>
        <dbReference type="ARBA" id="ARBA00022729"/>
    </source>
</evidence>
<dbReference type="EMBL" id="JBHLUX010000015">
    <property type="protein sequence ID" value="MFC0469986.1"/>
    <property type="molecule type" value="Genomic_DNA"/>
</dbReference>
<dbReference type="Pfam" id="PF12836">
    <property type="entry name" value="HHH_3"/>
    <property type="match status" value="1"/>
</dbReference>
<reference evidence="5 6" key="1">
    <citation type="submission" date="2024-09" db="EMBL/GenBank/DDBJ databases">
        <authorList>
            <person name="Sun Q."/>
            <person name="Mori K."/>
        </authorList>
    </citation>
    <scope>NUCLEOTIDE SEQUENCE [LARGE SCALE GENOMIC DNA]</scope>
    <source>
        <strain evidence="5 6">NCAIM B.02610</strain>
    </source>
</reference>
<dbReference type="Gene3D" id="3.60.15.10">
    <property type="entry name" value="Ribonuclease Z/Hydroxyacylglutathione hydrolase-like"/>
    <property type="match status" value="1"/>
</dbReference>
<dbReference type="InterPro" id="IPR036866">
    <property type="entry name" value="RibonucZ/Hydroxyglut_hydro"/>
</dbReference>
<dbReference type="RefSeq" id="WP_335962626.1">
    <property type="nucleotide sequence ID" value="NZ_JAXBLX010000031.1"/>
</dbReference>
<dbReference type="PROSITE" id="PS51272">
    <property type="entry name" value="SLH"/>
    <property type="match status" value="3"/>
</dbReference>
<proteinExistence type="predicted"/>
<evidence type="ECO:0000313" key="6">
    <source>
        <dbReference type="Proteomes" id="UP001589838"/>
    </source>
</evidence>
<dbReference type="Pfam" id="PF00753">
    <property type="entry name" value="Lactamase_B"/>
    <property type="match status" value="1"/>
</dbReference>
<dbReference type="InterPro" id="IPR035681">
    <property type="entry name" value="ComA-like_MBL"/>
</dbReference>
<feature type="region of interest" description="Disordered" evidence="2">
    <location>
        <begin position="482"/>
        <end position="506"/>
    </location>
</feature>
<feature type="chain" id="PRO_5045769441" evidence="3">
    <location>
        <begin position="24"/>
        <end position="569"/>
    </location>
</feature>
<dbReference type="PANTHER" id="PTHR30619">
    <property type="entry name" value="DNA INTERNALIZATION/COMPETENCE PROTEIN COMEC/REC2"/>
    <property type="match status" value="1"/>
</dbReference>
<dbReference type="PANTHER" id="PTHR30619:SF1">
    <property type="entry name" value="RECOMBINATION PROTEIN 2"/>
    <property type="match status" value="1"/>
</dbReference>
<dbReference type="Proteomes" id="UP001589838">
    <property type="component" value="Unassembled WGS sequence"/>
</dbReference>
<evidence type="ECO:0000256" key="2">
    <source>
        <dbReference type="SAM" id="MobiDB-lite"/>
    </source>
</evidence>
<dbReference type="Gene3D" id="1.10.150.320">
    <property type="entry name" value="Photosystem II 12 kDa extrinsic protein"/>
    <property type="match status" value="1"/>
</dbReference>
<dbReference type="NCBIfam" id="TIGR00426">
    <property type="entry name" value="competence protein ComEA helix-hairpin-helix repeat region"/>
    <property type="match status" value="1"/>
</dbReference>
<dbReference type="CDD" id="cd07731">
    <property type="entry name" value="ComA-like_MBL-fold"/>
    <property type="match status" value="1"/>
</dbReference>
<keyword evidence="6" id="KW-1185">Reference proteome</keyword>
<gene>
    <name evidence="5" type="ORF">ACFFHM_05390</name>
</gene>
<accession>A0ABV6K9L0</accession>
<feature type="signal peptide" evidence="3">
    <location>
        <begin position="1"/>
        <end position="23"/>
    </location>
</feature>
<organism evidence="5 6">
    <name type="scientific">Halalkalibacter kiskunsagensis</name>
    <dbReference type="NCBI Taxonomy" id="1548599"/>
    <lineage>
        <taxon>Bacteria</taxon>
        <taxon>Bacillati</taxon>
        <taxon>Bacillota</taxon>
        <taxon>Bacilli</taxon>
        <taxon>Bacillales</taxon>
        <taxon>Bacillaceae</taxon>
        <taxon>Halalkalibacter</taxon>
    </lineage>
</organism>
<sequence length="569" mass="61947">MKRVCCLISSFILILSSCGFQGAKDEVESQQEQAPQQQLTTQAVEFSDVSPNHWAREEILYLNQQNIINGFSDGSFKPGISVTRTQAARMLVGALGLELEGRPAPDFEDISENFHAYDVVAAVADEGIITGRDGHFMPGDPLTRGQMAAILKRAFQLEGTWDRDFRDILSNHPFYDEIQALAANNITTGFSSDNTFRASQPTTRAHFSVFLARTIDESFKPAEPEHDGELTIHHLNVGQGDSTLVTTPSGKTMLVDAGTRTAGQAVVDYLKKAGIDTIDRLVITHPHADHIGGAVEVMEEFEIGQVVDSGALHDSQTYMQYLSYIDQNDVPFHEAETGEHIEIDPALTIRVINSGQAGDSLNNASVSLHLRYGDFAYVITGDGEVEAERRIVENFTVVADVLRVGHHGSRTSSNDFFLNGVKAKEAIISYGVGNSYGHPHTEALHRLVNSGVSGIHETIGEPIIVTSDGSNFSVSEGHQSIIPPVEPAPDPTEPEQVEPAPDQGPGYPVNINTADKETLQLITGVGPVIADRIIDYRNSNGSFTSIEQLKSIQGIGDVTFENMRQEITI</sequence>
<feature type="domain" description="SLH" evidence="4">
    <location>
        <begin position="42"/>
        <end position="105"/>
    </location>
</feature>
<dbReference type="InterPro" id="IPR003583">
    <property type="entry name" value="Hlx-hairpin-Hlx_DNA-bd_motif"/>
</dbReference>
<dbReference type="SMART" id="SM00849">
    <property type="entry name" value="Lactamase_B"/>
    <property type="match status" value="1"/>
</dbReference>
<feature type="domain" description="SLH" evidence="4">
    <location>
        <begin position="161"/>
        <end position="225"/>
    </location>
</feature>
<dbReference type="SUPFAM" id="SSF56281">
    <property type="entry name" value="Metallo-hydrolase/oxidoreductase"/>
    <property type="match status" value="1"/>
</dbReference>
<name>A0ABV6K9L0_9BACI</name>
<evidence type="ECO:0000313" key="5">
    <source>
        <dbReference type="EMBL" id="MFC0469986.1"/>
    </source>
</evidence>
<comment type="caution">
    <text evidence="5">The sequence shown here is derived from an EMBL/GenBank/DDBJ whole genome shotgun (WGS) entry which is preliminary data.</text>
</comment>
<dbReference type="InterPro" id="IPR001279">
    <property type="entry name" value="Metallo-B-lactamas"/>
</dbReference>